<gene>
    <name evidence="1" type="ORF">CTRU02_214713</name>
</gene>
<evidence type="ECO:0000313" key="2">
    <source>
        <dbReference type="Proteomes" id="UP000805649"/>
    </source>
</evidence>
<reference evidence="1 2" key="1">
    <citation type="journal article" date="2020" name="Phytopathology">
        <title>Genome Sequence Resources of Colletotrichum truncatum, C. plurivorum, C. musicola, and C. sojae: Four Species Pathogenic to Soybean (Glycine max).</title>
        <authorList>
            <person name="Rogerio F."/>
            <person name="Boufleur T.R."/>
            <person name="Ciampi-Guillardi M."/>
            <person name="Sukno S.A."/>
            <person name="Thon M.R."/>
            <person name="Massola Junior N.S."/>
            <person name="Baroncelli R."/>
        </authorList>
    </citation>
    <scope>NUCLEOTIDE SEQUENCE [LARGE SCALE GENOMIC DNA]</scope>
    <source>
        <strain evidence="1 2">CMES1059</strain>
    </source>
</reference>
<proteinExistence type="predicted"/>
<protein>
    <submittedName>
        <fullName evidence="1">C6 finger domain-containing protein Acr-2</fullName>
    </submittedName>
</protein>
<comment type="caution">
    <text evidence="1">The sequence shown here is derived from an EMBL/GenBank/DDBJ whole genome shotgun (WGS) entry which is preliminary data.</text>
</comment>
<sequence length="306" mass="35235">MVALRSLSEEVANAKRRTNLNIFYAAFLFVLLDLTESGANCWKVHVEGAKKMLDFEDREVSSSWSSVFEQIADEIFIRYDRIDPISAWWCGVPSTRPWSCPSEIITALQSIASQRWAGYVADTPTSKPMHTHKELSGILTSLHRIRDFDPHVWATYMNGVGHVASSRFHDLLLHSSKIWKLTADIYATRVYRSLTKDISIAVPSVDELIQEFAFLGAHDRVEKDLIWPTFIIGAECTRENQRNWVIAMMEKIWQITFSANCKNAAHVLKGLWKKQDLFRSTQGTRDPDGWDWITEISLLDDHWILY</sequence>
<accession>A0ACC3YFJ2</accession>
<name>A0ACC3YFJ2_COLTU</name>
<dbReference type="Proteomes" id="UP000805649">
    <property type="component" value="Unassembled WGS sequence"/>
</dbReference>
<dbReference type="EMBL" id="VUJX02000011">
    <property type="protein sequence ID" value="KAL0930638.1"/>
    <property type="molecule type" value="Genomic_DNA"/>
</dbReference>
<keyword evidence="2" id="KW-1185">Reference proteome</keyword>
<organism evidence="1 2">
    <name type="scientific">Colletotrichum truncatum</name>
    <name type="common">Anthracnose fungus</name>
    <name type="synonym">Colletotrichum capsici</name>
    <dbReference type="NCBI Taxonomy" id="5467"/>
    <lineage>
        <taxon>Eukaryota</taxon>
        <taxon>Fungi</taxon>
        <taxon>Dikarya</taxon>
        <taxon>Ascomycota</taxon>
        <taxon>Pezizomycotina</taxon>
        <taxon>Sordariomycetes</taxon>
        <taxon>Hypocreomycetidae</taxon>
        <taxon>Glomerellales</taxon>
        <taxon>Glomerellaceae</taxon>
        <taxon>Colletotrichum</taxon>
        <taxon>Colletotrichum truncatum species complex</taxon>
    </lineage>
</organism>
<evidence type="ECO:0000313" key="1">
    <source>
        <dbReference type="EMBL" id="KAL0930638.1"/>
    </source>
</evidence>